<organism evidence="4">
    <name type="scientific">Singulisphaera sp. Ch08</name>
    <dbReference type="NCBI Taxonomy" id="3120278"/>
    <lineage>
        <taxon>Bacteria</taxon>
        <taxon>Pseudomonadati</taxon>
        <taxon>Planctomycetota</taxon>
        <taxon>Planctomycetia</taxon>
        <taxon>Isosphaerales</taxon>
        <taxon>Isosphaeraceae</taxon>
        <taxon>Singulisphaera</taxon>
    </lineage>
</organism>
<dbReference type="InterPro" id="IPR046342">
    <property type="entry name" value="CBS_dom_sf"/>
</dbReference>
<reference evidence="4" key="1">
    <citation type="submission" date="2024-05" db="EMBL/GenBank/DDBJ databases">
        <title>Planctomycetes of the genus Singulisphaera possess chitinolytic capabilities.</title>
        <authorList>
            <person name="Ivanova A."/>
        </authorList>
    </citation>
    <scope>NUCLEOTIDE SEQUENCE</scope>
    <source>
        <strain evidence="4">Ch08T</strain>
    </source>
</reference>
<dbReference type="SMART" id="SM00116">
    <property type="entry name" value="CBS"/>
    <property type="match status" value="2"/>
</dbReference>
<evidence type="ECO:0000256" key="2">
    <source>
        <dbReference type="PROSITE-ProRule" id="PRU00703"/>
    </source>
</evidence>
<accession>A0AAU7CEN2</accession>
<dbReference type="PROSITE" id="PS51371">
    <property type="entry name" value="CBS"/>
    <property type="match status" value="1"/>
</dbReference>
<dbReference type="SUPFAM" id="SSF54631">
    <property type="entry name" value="CBS-domain pair"/>
    <property type="match status" value="1"/>
</dbReference>
<evidence type="ECO:0000256" key="1">
    <source>
        <dbReference type="ARBA" id="ARBA00023122"/>
    </source>
</evidence>
<dbReference type="EMBL" id="CP155447">
    <property type="protein sequence ID" value="XBH03597.1"/>
    <property type="molecule type" value="Genomic_DNA"/>
</dbReference>
<dbReference type="PANTHER" id="PTHR43080">
    <property type="entry name" value="CBS DOMAIN-CONTAINING PROTEIN CBSX3, MITOCHONDRIAL"/>
    <property type="match status" value="1"/>
</dbReference>
<gene>
    <name evidence="4" type="ORF">V5E97_35625</name>
</gene>
<keyword evidence="1 2" id="KW-0129">CBS domain</keyword>
<evidence type="ECO:0000313" key="4">
    <source>
        <dbReference type="EMBL" id="XBH03597.1"/>
    </source>
</evidence>
<dbReference type="InterPro" id="IPR000644">
    <property type="entry name" value="CBS_dom"/>
</dbReference>
<dbReference type="AlphaFoldDB" id="A0AAU7CEN2"/>
<name>A0AAU7CEN2_9BACT</name>
<proteinExistence type="predicted"/>
<dbReference type="Pfam" id="PF00571">
    <property type="entry name" value="CBS"/>
    <property type="match status" value="2"/>
</dbReference>
<dbReference type="Gene3D" id="3.10.580.10">
    <property type="entry name" value="CBS-domain"/>
    <property type="match status" value="1"/>
</dbReference>
<sequence length="147" mass="15912">MSTRDLRLTPGPVGNCGTAADLVTASSRTCSPFSTVLEATLVFGDEDCSTLPVVDAGKLVGVVTDHNVALGVPVYPDLANRPVSDIMSRDVVEVRPDDPLDEIERLFAEKKVRHLVVIDSDNRMVGVIAWADLIKHLNEWRLGCVST</sequence>
<protein>
    <submittedName>
        <fullName evidence="4">CBS domain-containing protein</fullName>
    </submittedName>
</protein>
<feature type="domain" description="CBS" evidence="3">
    <location>
        <begin position="87"/>
        <end position="143"/>
    </location>
</feature>
<dbReference type="RefSeq" id="WP_406696336.1">
    <property type="nucleotide sequence ID" value="NZ_CP155447.1"/>
</dbReference>
<dbReference type="PANTHER" id="PTHR43080:SF2">
    <property type="entry name" value="CBS DOMAIN-CONTAINING PROTEIN"/>
    <property type="match status" value="1"/>
</dbReference>
<dbReference type="InterPro" id="IPR051257">
    <property type="entry name" value="Diverse_CBS-Domain"/>
</dbReference>
<evidence type="ECO:0000259" key="3">
    <source>
        <dbReference type="PROSITE" id="PS51371"/>
    </source>
</evidence>